<keyword evidence="2" id="KW-0749">Sporulation</keyword>
<dbReference type="GO" id="GO:0006352">
    <property type="term" value="P:DNA-templated transcription initiation"/>
    <property type="evidence" value="ECO:0007669"/>
    <property type="project" value="InterPro"/>
</dbReference>
<dbReference type="InterPro" id="IPR013325">
    <property type="entry name" value="RNA_pol_sigma_r2"/>
</dbReference>
<dbReference type="PRINTS" id="PR00046">
    <property type="entry name" value="SIGMA70FCT"/>
</dbReference>
<dbReference type="InterPro" id="IPR007630">
    <property type="entry name" value="RNA_pol_sigma70_r4"/>
</dbReference>
<evidence type="ECO:0000256" key="5">
    <source>
        <dbReference type="ARBA" id="ARBA00023125"/>
    </source>
</evidence>
<dbReference type="InterPro" id="IPR013324">
    <property type="entry name" value="RNA_pol_sigma_r3/r4-like"/>
</dbReference>
<dbReference type="RefSeq" id="WP_149545303.1">
    <property type="nucleotide sequence ID" value="NZ_VTPS01000009.1"/>
</dbReference>
<dbReference type="NCBIfam" id="NF004052">
    <property type="entry name" value="PRK05572.1"/>
    <property type="match status" value="1"/>
</dbReference>
<evidence type="ECO:0000313" key="8">
    <source>
        <dbReference type="EMBL" id="TZE82032.1"/>
    </source>
</evidence>
<dbReference type="Proteomes" id="UP000322976">
    <property type="component" value="Unassembled WGS sequence"/>
</dbReference>
<organism evidence="8 9">
    <name type="scientific">Calorimonas adulescens</name>
    <dbReference type="NCBI Taxonomy" id="2606906"/>
    <lineage>
        <taxon>Bacteria</taxon>
        <taxon>Bacillati</taxon>
        <taxon>Bacillota</taxon>
        <taxon>Clostridia</taxon>
        <taxon>Thermoanaerobacterales</taxon>
        <taxon>Thermoanaerobacteraceae</taxon>
        <taxon>Calorimonas</taxon>
    </lineage>
</organism>
<dbReference type="GO" id="GO:0016987">
    <property type="term" value="F:sigma factor activity"/>
    <property type="evidence" value="ECO:0007669"/>
    <property type="project" value="UniProtKB-KW"/>
</dbReference>
<dbReference type="InterPro" id="IPR000943">
    <property type="entry name" value="RNA_pol_sigma70"/>
</dbReference>
<dbReference type="AlphaFoldDB" id="A0A5D8QBY8"/>
<dbReference type="PANTHER" id="PTHR30385:SF4">
    <property type="entry name" value="RNA POLYMERASE SIGMA-E FACTOR"/>
    <property type="match status" value="1"/>
</dbReference>
<keyword evidence="3" id="KW-0805">Transcription regulation</keyword>
<evidence type="ECO:0000256" key="3">
    <source>
        <dbReference type="ARBA" id="ARBA00023015"/>
    </source>
</evidence>
<dbReference type="NCBIfam" id="TIGR02980">
    <property type="entry name" value="SigBFG"/>
    <property type="match status" value="1"/>
</dbReference>
<evidence type="ECO:0000256" key="6">
    <source>
        <dbReference type="ARBA" id="ARBA00023163"/>
    </source>
</evidence>
<evidence type="ECO:0000259" key="7">
    <source>
        <dbReference type="PROSITE" id="PS50943"/>
    </source>
</evidence>
<keyword evidence="4" id="KW-0731">Sigma factor</keyword>
<dbReference type="InterPro" id="IPR007624">
    <property type="entry name" value="RNA_pol_sigma70_r3"/>
</dbReference>
<accession>A0A5D8QBY8</accession>
<comment type="similarity">
    <text evidence="1">Belongs to the sigma-70 factor family.</text>
</comment>
<dbReference type="InterPro" id="IPR001387">
    <property type="entry name" value="Cro/C1-type_HTH"/>
</dbReference>
<name>A0A5D8QBY8_9THEO</name>
<dbReference type="Pfam" id="PF04539">
    <property type="entry name" value="Sigma70_r3"/>
    <property type="match status" value="1"/>
</dbReference>
<comment type="caution">
    <text evidence="8">The sequence shown here is derived from an EMBL/GenBank/DDBJ whole genome shotgun (WGS) entry which is preliminary data.</text>
</comment>
<sequence>MENNNLELIKRAQSNDKTAQEQLIKNNIGLVKGIVKRFLGRGYEEEDLFQIGCTGLLKAIKRFDVSYGVKFSTYAVPMIIGEIKRFLRDDNIIKVGRSTKEKYLKVKYASEELTYMLGREPTVNELAEHLNMKLEELVLVLNSENQPLSLNESFNQENDEDTLLDKISDNYNETDIINSLALKEAINKLEARERQIIILRYFKDMTQSQVSQIMGISQVQVSRIEKSVLNKIKNELNYV</sequence>
<keyword evidence="6" id="KW-0804">Transcription</keyword>
<dbReference type="Pfam" id="PF04542">
    <property type="entry name" value="Sigma70_r2"/>
    <property type="match status" value="1"/>
</dbReference>
<evidence type="ECO:0000256" key="4">
    <source>
        <dbReference type="ARBA" id="ARBA00023082"/>
    </source>
</evidence>
<dbReference type="SUPFAM" id="SSF88659">
    <property type="entry name" value="Sigma3 and sigma4 domains of RNA polymerase sigma factors"/>
    <property type="match status" value="2"/>
</dbReference>
<evidence type="ECO:0000313" key="9">
    <source>
        <dbReference type="Proteomes" id="UP000322976"/>
    </source>
</evidence>
<dbReference type="PROSITE" id="PS00716">
    <property type="entry name" value="SIGMA70_2"/>
    <property type="match status" value="1"/>
</dbReference>
<feature type="domain" description="HTH cro/C1-type" evidence="7">
    <location>
        <begin position="196"/>
        <end position="226"/>
    </location>
</feature>
<keyword evidence="9" id="KW-1185">Reference proteome</keyword>
<gene>
    <name evidence="8" type="ORF">FWJ32_07325</name>
</gene>
<dbReference type="InterPro" id="IPR014322">
    <property type="entry name" value="RNA_pol_sigma-B/F/G"/>
</dbReference>
<dbReference type="SUPFAM" id="SSF88946">
    <property type="entry name" value="Sigma2 domain of RNA polymerase sigma factors"/>
    <property type="match status" value="1"/>
</dbReference>
<dbReference type="GO" id="GO:0030435">
    <property type="term" value="P:sporulation resulting in formation of a cellular spore"/>
    <property type="evidence" value="ECO:0007669"/>
    <property type="project" value="UniProtKB-KW"/>
</dbReference>
<dbReference type="EMBL" id="VTPS01000009">
    <property type="protein sequence ID" value="TZE82032.1"/>
    <property type="molecule type" value="Genomic_DNA"/>
</dbReference>
<dbReference type="Gene3D" id="1.20.140.160">
    <property type="match status" value="1"/>
</dbReference>
<dbReference type="Pfam" id="PF04545">
    <property type="entry name" value="Sigma70_r4"/>
    <property type="match status" value="1"/>
</dbReference>
<dbReference type="PANTHER" id="PTHR30385">
    <property type="entry name" value="SIGMA FACTOR F FLAGELLAR"/>
    <property type="match status" value="1"/>
</dbReference>
<dbReference type="NCBIfam" id="TIGR02937">
    <property type="entry name" value="sigma70-ECF"/>
    <property type="match status" value="1"/>
</dbReference>
<evidence type="ECO:0000256" key="2">
    <source>
        <dbReference type="ARBA" id="ARBA00022969"/>
    </source>
</evidence>
<reference evidence="8 9" key="1">
    <citation type="submission" date="2019-08" db="EMBL/GenBank/DDBJ databases">
        <title>Calorimonas adulescens gen. nov., sp. nov., an anaerobic thermophilic bacterium from Sakhalin hot spring.</title>
        <authorList>
            <person name="Khomyakova M.A."/>
            <person name="Merkel A.Y."/>
            <person name="Novikov A."/>
            <person name="Bonch-Osmolovskaya E.A."/>
            <person name="Slobodkin A.I."/>
        </authorList>
    </citation>
    <scope>NUCLEOTIDE SEQUENCE [LARGE SCALE GENOMIC DNA]</scope>
    <source>
        <strain evidence="8 9">A05MB</strain>
    </source>
</reference>
<dbReference type="InterPro" id="IPR007627">
    <property type="entry name" value="RNA_pol_sigma70_r2"/>
</dbReference>
<dbReference type="Gene3D" id="1.20.120.1810">
    <property type="match status" value="1"/>
</dbReference>
<dbReference type="GO" id="GO:0003677">
    <property type="term" value="F:DNA binding"/>
    <property type="evidence" value="ECO:0007669"/>
    <property type="project" value="UniProtKB-KW"/>
</dbReference>
<dbReference type="InterPro" id="IPR014284">
    <property type="entry name" value="RNA_pol_sigma-70_dom"/>
</dbReference>
<keyword evidence="5" id="KW-0238">DNA-binding</keyword>
<dbReference type="PROSITE" id="PS50943">
    <property type="entry name" value="HTH_CROC1"/>
    <property type="match status" value="1"/>
</dbReference>
<dbReference type="CDD" id="cd06171">
    <property type="entry name" value="Sigma70_r4"/>
    <property type="match status" value="1"/>
</dbReference>
<protein>
    <submittedName>
        <fullName evidence="8">SigB/SigF/SigG family RNA polymerase sigma factor</fullName>
    </submittedName>
</protein>
<evidence type="ECO:0000256" key="1">
    <source>
        <dbReference type="ARBA" id="ARBA00007788"/>
    </source>
</evidence>
<proteinExistence type="inferred from homology"/>